<evidence type="ECO:0000259" key="15">
    <source>
        <dbReference type="Pfam" id="PF02770"/>
    </source>
</evidence>
<evidence type="ECO:0000259" key="16">
    <source>
        <dbReference type="Pfam" id="PF02771"/>
    </source>
</evidence>
<evidence type="ECO:0000256" key="7">
    <source>
        <dbReference type="ARBA" id="ARBA00022630"/>
    </source>
</evidence>
<evidence type="ECO:0000256" key="4">
    <source>
        <dbReference type="ARBA" id="ARBA00012033"/>
    </source>
</evidence>
<dbReference type="FunFam" id="1.20.140.10:FF:000009">
    <property type="entry name" value="Acyl-CoA dehydrogenase"/>
    <property type="match status" value="1"/>
</dbReference>
<evidence type="ECO:0000256" key="1">
    <source>
        <dbReference type="ARBA" id="ARBA00001974"/>
    </source>
</evidence>
<evidence type="ECO:0000256" key="13">
    <source>
        <dbReference type="ARBA" id="ARBA00049247"/>
    </source>
</evidence>
<comment type="similarity">
    <text evidence="3">Belongs to the acyl-CoA dehydrogenase family.</text>
</comment>
<comment type="catalytic activity">
    <reaction evidence="12">
        <text>a medium-chain 2,3-saturated fatty acyl-CoA + oxidized [electron-transfer flavoprotein] + H(+) = a medium-chain (2E)-enoyl-CoA + reduced [electron-transfer flavoprotein]</text>
        <dbReference type="Rhea" id="RHEA:14477"/>
        <dbReference type="Rhea" id="RHEA-COMP:10685"/>
        <dbReference type="Rhea" id="RHEA-COMP:10686"/>
        <dbReference type="ChEBI" id="CHEBI:15378"/>
        <dbReference type="ChEBI" id="CHEBI:57692"/>
        <dbReference type="ChEBI" id="CHEBI:58307"/>
        <dbReference type="ChEBI" id="CHEBI:83723"/>
        <dbReference type="ChEBI" id="CHEBI:83726"/>
        <dbReference type="EC" id="1.3.8.7"/>
    </reaction>
</comment>
<gene>
    <name evidence="18" type="ORF">B1199_01205</name>
</gene>
<dbReference type="Pfam" id="PF09317">
    <property type="entry name" value="ACDH_C"/>
    <property type="match status" value="1"/>
</dbReference>
<keyword evidence="7" id="KW-0285">Flavoprotein</keyword>
<comment type="caution">
    <text evidence="18">The sequence shown here is derived from an EMBL/GenBank/DDBJ whole genome shotgun (WGS) entry which is preliminary data.</text>
</comment>
<evidence type="ECO:0000256" key="6">
    <source>
        <dbReference type="ARBA" id="ARBA00020144"/>
    </source>
</evidence>
<dbReference type="SUPFAM" id="SSF56645">
    <property type="entry name" value="Acyl-CoA dehydrogenase NM domain-like"/>
    <property type="match status" value="1"/>
</dbReference>
<dbReference type="UniPathway" id="UPA00659"/>
<feature type="domain" description="Acyl-CoA dehydrogenase/oxidase N-terminal" evidence="16">
    <location>
        <begin position="97"/>
        <end position="190"/>
    </location>
</feature>
<evidence type="ECO:0000256" key="2">
    <source>
        <dbReference type="ARBA" id="ARBA00005005"/>
    </source>
</evidence>
<dbReference type="SUPFAM" id="SSF47203">
    <property type="entry name" value="Acyl-CoA dehydrogenase C-terminal domain-like"/>
    <property type="match status" value="1"/>
</dbReference>
<dbReference type="EMBL" id="MWPV01000001">
    <property type="protein sequence ID" value="OUL58929.1"/>
    <property type="molecule type" value="Genomic_DNA"/>
</dbReference>
<dbReference type="InterPro" id="IPR013786">
    <property type="entry name" value="AcylCoA_DH/ox_N"/>
</dbReference>
<dbReference type="InterPro" id="IPR015396">
    <property type="entry name" value="FadE_C"/>
</dbReference>
<comment type="pathway">
    <text evidence="2">Lipid metabolism; fatty acid beta-oxidation.</text>
</comment>
<proteinExistence type="inferred from homology"/>
<keyword evidence="19" id="KW-1185">Reference proteome</keyword>
<dbReference type="Gene3D" id="1.20.140.10">
    <property type="entry name" value="Butyryl-CoA Dehydrogenase, subunit A, domain 3"/>
    <property type="match status" value="1"/>
</dbReference>
<feature type="domain" description="Acyl-CoA oxidase/dehydrogenase middle" evidence="15">
    <location>
        <begin position="194"/>
        <end position="294"/>
    </location>
</feature>
<keyword evidence="8" id="KW-0274">FAD</keyword>
<dbReference type="InterPro" id="IPR050741">
    <property type="entry name" value="Acyl-CoA_dehydrogenase"/>
</dbReference>
<evidence type="ECO:0000259" key="14">
    <source>
        <dbReference type="Pfam" id="PF00441"/>
    </source>
</evidence>
<dbReference type="Gene3D" id="2.40.110.10">
    <property type="entry name" value="Butyryl-CoA Dehydrogenase, subunit A, domain 2"/>
    <property type="match status" value="1"/>
</dbReference>
<evidence type="ECO:0000256" key="11">
    <source>
        <dbReference type="ARBA" id="ARBA00023098"/>
    </source>
</evidence>
<dbReference type="AlphaFoldDB" id="A0A244CUL1"/>
<keyword evidence="9" id="KW-0276">Fatty acid metabolism</keyword>
<dbReference type="EC" id="1.3.8.7" evidence="4"/>
<dbReference type="GO" id="GO:0070991">
    <property type="term" value="F:medium-chain fatty acyl-CoA dehydrogenase activity"/>
    <property type="evidence" value="ECO:0007669"/>
    <property type="project" value="UniProtKB-EC"/>
</dbReference>
<evidence type="ECO:0000256" key="9">
    <source>
        <dbReference type="ARBA" id="ARBA00022832"/>
    </source>
</evidence>
<dbReference type="OrthoDB" id="9802447at2"/>
<dbReference type="GO" id="GO:0033539">
    <property type="term" value="P:fatty acid beta-oxidation using acyl-CoA dehydrogenase"/>
    <property type="evidence" value="ECO:0007669"/>
    <property type="project" value="InterPro"/>
</dbReference>
<dbReference type="PANTHER" id="PTHR48083:SF33">
    <property type="entry name" value="ACYL-COENZYME A DEHYDROGENASE"/>
    <property type="match status" value="1"/>
</dbReference>
<dbReference type="FunFam" id="2.40.110.10:FF:000010">
    <property type="entry name" value="Acyl-CoA dehydrogenase"/>
    <property type="match status" value="1"/>
</dbReference>
<dbReference type="InterPro" id="IPR009100">
    <property type="entry name" value="AcylCoA_DH/oxidase_NM_dom_sf"/>
</dbReference>
<protein>
    <recommendedName>
        <fullName evidence="6">Acyl-coenzyme A dehydrogenase</fullName>
        <ecNumber evidence="4">1.3.8.7</ecNumber>
        <ecNumber evidence="5">1.3.8.8</ecNumber>
    </recommendedName>
</protein>
<dbReference type="GO" id="GO:0004466">
    <property type="term" value="F:long-chain fatty acyl-CoA dehydrogenase activity"/>
    <property type="evidence" value="ECO:0007669"/>
    <property type="project" value="UniProtKB-EC"/>
</dbReference>
<feature type="domain" description="Acyl-CoA dehydrogenase C-terminal bacterial-type" evidence="17">
    <location>
        <begin position="471"/>
        <end position="753"/>
    </location>
</feature>
<dbReference type="InterPro" id="IPR036250">
    <property type="entry name" value="AcylCo_DH-like_C"/>
</dbReference>
<dbReference type="GO" id="GO:0005737">
    <property type="term" value="C:cytoplasm"/>
    <property type="evidence" value="ECO:0007669"/>
    <property type="project" value="TreeGrafter"/>
</dbReference>
<keyword evidence="11" id="KW-0443">Lipid metabolism</keyword>
<dbReference type="InterPro" id="IPR006091">
    <property type="entry name" value="Acyl-CoA_Oxase/DH_mid-dom"/>
</dbReference>
<keyword evidence="10" id="KW-0560">Oxidoreductase</keyword>
<dbReference type="Pfam" id="PF00441">
    <property type="entry name" value="Acyl-CoA_dh_1"/>
    <property type="match status" value="1"/>
</dbReference>
<dbReference type="Proteomes" id="UP000194841">
    <property type="component" value="Unassembled WGS sequence"/>
</dbReference>
<dbReference type="FunFam" id="1.10.540.10:FF:000004">
    <property type="entry name" value="Acyl-CoA dehydrogenase"/>
    <property type="match status" value="1"/>
</dbReference>
<evidence type="ECO:0000256" key="12">
    <source>
        <dbReference type="ARBA" id="ARBA00047882"/>
    </source>
</evidence>
<dbReference type="Gene3D" id="1.10.540.10">
    <property type="entry name" value="Acyl-CoA dehydrogenase/oxidase, N-terminal domain"/>
    <property type="match status" value="1"/>
</dbReference>
<dbReference type="RefSeq" id="WP_086742305.1">
    <property type="nucleotide sequence ID" value="NZ_MWPV01000001.1"/>
</dbReference>
<dbReference type="Pfam" id="PF02770">
    <property type="entry name" value="Acyl-CoA_dh_M"/>
    <property type="match status" value="1"/>
</dbReference>
<evidence type="ECO:0000256" key="8">
    <source>
        <dbReference type="ARBA" id="ARBA00022827"/>
    </source>
</evidence>
<evidence type="ECO:0000256" key="3">
    <source>
        <dbReference type="ARBA" id="ARBA00009347"/>
    </source>
</evidence>
<dbReference type="GO" id="GO:0050660">
    <property type="term" value="F:flavin adenine dinucleotide binding"/>
    <property type="evidence" value="ECO:0007669"/>
    <property type="project" value="InterPro"/>
</dbReference>
<comment type="catalytic activity">
    <reaction evidence="13">
        <text>a long-chain 2,3-saturated fatty acyl-CoA + oxidized [electron-transfer flavoprotein] + H(+) = a long-chain (2E)-enoyl-CoA + reduced [electron-transfer flavoprotein]</text>
        <dbReference type="Rhea" id="RHEA:17721"/>
        <dbReference type="Rhea" id="RHEA-COMP:10685"/>
        <dbReference type="Rhea" id="RHEA-COMP:10686"/>
        <dbReference type="ChEBI" id="CHEBI:15378"/>
        <dbReference type="ChEBI" id="CHEBI:57692"/>
        <dbReference type="ChEBI" id="CHEBI:58307"/>
        <dbReference type="ChEBI" id="CHEBI:83721"/>
        <dbReference type="ChEBI" id="CHEBI:83727"/>
        <dbReference type="EC" id="1.3.8.8"/>
    </reaction>
</comment>
<sequence length="774" mass="84822">MSIFILLIVAVIVIFIVTDIRMSVISRPAFKFFKKVLPPLSQTEREAMEAGDIWWDGELFTGNPDWQKLHSYAKPALSEKEQAFLDNQVHTLCNMLDDYKIVHQDKDMPKEVWQYLKDEGFFALIIPESYGGRDFSAIANSTIVSTIATKSLTAAVTVMVPNSLGPGELLMHYGTDEQKERWLPSLAKGKDVPCFALTGPEAGSDAGSIPDTGVVCEGEFNGETVLGLRLNWSKRYITLAPVASVLGLAFKMYDPDGLLGDQTDIGITCALIPTDHPGVQIGERHYPMAMAFMNGTTYGEDVFIPLDWIIGGPEFAGRGWRMLVECLSAGRGISLPALASATGHLSARMTGAYAYVRKQFGLSIGKFEGVQESLARIGAHTYALEAMRLMTAGAIDMKLSPSVVTAIAKYHMTEMSRTVVNDAFDIHAGKAIQLGHNNYLAHGYMGVPISITVEGANILTRNLMIFGQGATRCHPYVLKEMEAAANEDHEAGLKQFDELLAKHILFAGTNATMALFHGLTGAHFNSSPVSGMTAGYYKQLGRMSRALAICTDVSMLILGGELKRKEMISARLGDVLSHLYIASSVLKRFEDQGRQQSDLPFVQYAIENSLYEIGQAIYGFCDNFPNKVIGFTLKRLVFPLGNSYKKPNDDAAQQICTHMQQPGVMRNRLTHLCFIDDNAGTGVMEQAFQAMYRCEGLFAKLSKAQHKGQLPAKVSIVELIEKAKFSKLISEDEAETMLAANELRLLAINVDNFAPGELEGTNVKASKSKKSKAA</sequence>
<reference evidence="18 19" key="1">
    <citation type="submission" date="2017-02" db="EMBL/GenBank/DDBJ databases">
        <title>Pseudoalteromonas ulvae TC14 Genome.</title>
        <authorList>
            <person name="Molmeret M."/>
        </authorList>
    </citation>
    <scope>NUCLEOTIDE SEQUENCE [LARGE SCALE GENOMIC DNA]</scope>
    <source>
        <strain evidence="18">TC14</strain>
    </source>
</reference>
<evidence type="ECO:0000259" key="17">
    <source>
        <dbReference type="Pfam" id="PF09317"/>
    </source>
</evidence>
<dbReference type="InterPro" id="IPR037069">
    <property type="entry name" value="AcylCoA_DH/ox_N_sf"/>
</dbReference>
<name>A0A244CUL1_PSEDV</name>
<comment type="cofactor">
    <cofactor evidence="1">
        <name>FAD</name>
        <dbReference type="ChEBI" id="CHEBI:57692"/>
    </cofactor>
</comment>
<dbReference type="NCBIfam" id="NF007000">
    <property type="entry name" value="PRK09463.1"/>
    <property type="match status" value="1"/>
</dbReference>
<accession>A0A244CUL1</accession>
<dbReference type="EC" id="1.3.8.8" evidence="5"/>
<dbReference type="InterPro" id="IPR009075">
    <property type="entry name" value="AcylCo_DH/oxidase_C"/>
</dbReference>
<dbReference type="NCBIfam" id="NF009586">
    <property type="entry name" value="PRK13026.1"/>
    <property type="match status" value="1"/>
</dbReference>
<evidence type="ECO:0000313" key="18">
    <source>
        <dbReference type="EMBL" id="OUL58929.1"/>
    </source>
</evidence>
<dbReference type="Pfam" id="PF02771">
    <property type="entry name" value="Acyl-CoA_dh_N"/>
    <property type="match status" value="1"/>
</dbReference>
<evidence type="ECO:0000256" key="10">
    <source>
        <dbReference type="ARBA" id="ARBA00023002"/>
    </source>
</evidence>
<feature type="domain" description="Acyl-CoA dehydrogenase/oxidase C-terminal" evidence="14">
    <location>
        <begin position="317"/>
        <end position="463"/>
    </location>
</feature>
<dbReference type="InterPro" id="IPR046373">
    <property type="entry name" value="Acyl-CoA_Oxase/DH_mid-dom_sf"/>
</dbReference>
<organism evidence="18 19">
    <name type="scientific">Pseudoalteromonas ulvae</name>
    <dbReference type="NCBI Taxonomy" id="107327"/>
    <lineage>
        <taxon>Bacteria</taxon>
        <taxon>Pseudomonadati</taxon>
        <taxon>Pseudomonadota</taxon>
        <taxon>Gammaproteobacteria</taxon>
        <taxon>Alteromonadales</taxon>
        <taxon>Pseudoalteromonadaceae</taxon>
        <taxon>Pseudoalteromonas</taxon>
    </lineage>
</organism>
<dbReference type="PANTHER" id="PTHR48083">
    <property type="entry name" value="MEDIUM-CHAIN SPECIFIC ACYL-COA DEHYDROGENASE, MITOCHONDRIAL-RELATED"/>
    <property type="match status" value="1"/>
</dbReference>
<evidence type="ECO:0000313" key="19">
    <source>
        <dbReference type="Proteomes" id="UP000194841"/>
    </source>
</evidence>
<evidence type="ECO:0000256" key="5">
    <source>
        <dbReference type="ARBA" id="ARBA00012040"/>
    </source>
</evidence>